<dbReference type="Gene3D" id="1.20.1050.130">
    <property type="match status" value="1"/>
</dbReference>
<dbReference type="CDD" id="cd03039">
    <property type="entry name" value="GST_N_Sigma_like"/>
    <property type="match status" value="1"/>
</dbReference>
<reference evidence="5" key="3">
    <citation type="submission" date="2025-09" db="UniProtKB">
        <authorList>
            <consortium name="Ensembl"/>
        </authorList>
    </citation>
    <scope>IDENTIFICATION</scope>
</reference>
<reference evidence="6" key="1">
    <citation type="journal article" date="2018" name="PLoS ONE">
        <title>Chinook salmon (Oncorhynchus tshawytscha) genome and transcriptome.</title>
        <authorList>
            <person name="Christensen K.A."/>
            <person name="Leong J.S."/>
            <person name="Sakhrani D."/>
            <person name="Biagi C.A."/>
            <person name="Minkley D.R."/>
            <person name="Withler R.E."/>
            <person name="Rondeau E.B."/>
            <person name="Koop B.F."/>
            <person name="Devlin R.H."/>
        </authorList>
    </citation>
    <scope>NUCLEOTIDE SEQUENCE [LARGE SCALE GENOMIC DNA]</scope>
</reference>
<proteinExistence type="predicted"/>
<dbReference type="Ensembl" id="ENSOTST00005189445.1">
    <property type="protein sequence ID" value="ENSOTSP00005113170.1"/>
    <property type="gene ID" value="ENSOTSG00005006874.2"/>
</dbReference>
<dbReference type="AlphaFoldDB" id="A0AAZ3P9J1"/>
<keyword evidence="2" id="KW-0808">Transferase</keyword>
<protein>
    <recommendedName>
        <fullName evidence="1">glutathione transferase</fullName>
        <ecNumber evidence="1">2.5.1.18</ecNumber>
    </recommendedName>
</protein>
<dbReference type="SUPFAM" id="SSF52833">
    <property type="entry name" value="Thioredoxin-like"/>
    <property type="match status" value="1"/>
</dbReference>
<gene>
    <name evidence="5" type="primary">LOC112248322</name>
</gene>
<evidence type="ECO:0000256" key="3">
    <source>
        <dbReference type="ARBA" id="ARBA00047960"/>
    </source>
</evidence>
<evidence type="ECO:0000256" key="2">
    <source>
        <dbReference type="ARBA" id="ARBA00022679"/>
    </source>
</evidence>
<sequence length="125" mass="14386">MTSYKLTYFNMRGRAELPRYIFAYAGIAFEDRRVEWRDWPSIKKNYENVPTVFKSSNPGNLGKVTKNVNPKPDLTMENILAICVVLLENMEGMMKLSSDISSSRLFCTGVPVRSNRCSAWGHRDR</sequence>
<evidence type="ECO:0000313" key="6">
    <source>
        <dbReference type="Proteomes" id="UP000694402"/>
    </source>
</evidence>
<dbReference type="EC" id="2.5.1.18" evidence="1"/>
<dbReference type="PANTHER" id="PTHR11571">
    <property type="entry name" value="GLUTATHIONE S-TRANSFERASE"/>
    <property type="match status" value="1"/>
</dbReference>
<comment type="catalytic activity">
    <reaction evidence="3">
        <text>RX + glutathione = an S-substituted glutathione + a halide anion + H(+)</text>
        <dbReference type="Rhea" id="RHEA:16437"/>
        <dbReference type="ChEBI" id="CHEBI:15378"/>
        <dbReference type="ChEBI" id="CHEBI:16042"/>
        <dbReference type="ChEBI" id="CHEBI:17792"/>
        <dbReference type="ChEBI" id="CHEBI:57925"/>
        <dbReference type="ChEBI" id="CHEBI:90779"/>
        <dbReference type="EC" id="2.5.1.18"/>
    </reaction>
</comment>
<evidence type="ECO:0000256" key="1">
    <source>
        <dbReference type="ARBA" id="ARBA00012452"/>
    </source>
</evidence>
<accession>A0AAZ3P9J1</accession>
<reference evidence="5" key="2">
    <citation type="submission" date="2025-08" db="UniProtKB">
        <authorList>
            <consortium name="Ensembl"/>
        </authorList>
    </citation>
    <scope>IDENTIFICATION</scope>
</reference>
<dbReference type="PROSITE" id="PS50404">
    <property type="entry name" value="GST_NTER"/>
    <property type="match status" value="1"/>
</dbReference>
<dbReference type="GO" id="GO:0006749">
    <property type="term" value="P:glutathione metabolic process"/>
    <property type="evidence" value="ECO:0007669"/>
    <property type="project" value="TreeGrafter"/>
</dbReference>
<dbReference type="GeneTree" id="ENSGT00940000160278"/>
<dbReference type="InterPro" id="IPR050213">
    <property type="entry name" value="GST_superfamily"/>
</dbReference>
<evidence type="ECO:0000259" key="4">
    <source>
        <dbReference type="PROSITE" id="PS50404"/>
    </source>
</evidence>
<dbReference type="Proteomes" id="UP000694402">
    <property type="component" value="Unassembled WGS sequence"/>
</dbReference>
<dbReference type="GO" id="GO:0004364">
    <property type="term" value="F:glutathione transferase activity"/>
    <property type="evidence" value="ECO:0007669"/>
    <property type="project" value="UniProtKB-EC"/>
</dbReference>
<dbReference type="InterPro" id="IPR004045">
    <property type="entry name" value="Glutathione_S-Trfase_N"/>
</dbReference>
<organism evidence="5 6">
    <name type="scientific">Oncorhynchus tshawytscha</name>
    <name type="common">Chinook salmon</name>
    <name type="synonym">Salmo tshawytscha</name>
    <dbReference type="NCBI Taxonomy" id="74940"/>
    <lineage>
        <taxon>Eukaryota</taxon>
        <taxon>Metazoa</taxon>
        <taxon>Chordata</taxon>
        <taxon>Craniata</taxon>
        <taxon>Vertebrata</taxon>
        <taxon>Euteleostomi</taxon>
        <taxon>Actinopterygii</taxon>
        <taxon>Neopterygii</taxon>
        <taxon>Teleostei</taxon>
        <taxon>Protacanthopterygii</taxon>
        <taxon>Salmoniformes</taxon>
        <taxon>Salmonidae</taxon>
        <taxon>Salmoninae</taxon>
        <taxon>Oncorhynchus</taxon>
    </lineage>
</organism>
<evidence type="ECO:0000313" key="5">
    <source>
        <dbReference type="Ensembl" id="ENSOTSP00005113170.1"/>
    </source>
</evidence>
<feature type="domain" description="GST N-terminal" evidence="4">
    <location>
        <begin position="2"/>
        <end position="94"/>
    </location>
</feature>
<keyword evidence="6" id="KW-1185">Reference proteome</keyword>
<dbReference type="InterPro" id="IPR036249">
    <property type="entry name" value="Thioredoxin-like_sf"/>
</dbReference>
<dbReference type="PANTHER" id="PTHR11571:SF224">
    <property type="entry name" value="HEMATOPOIETIC PROSTAGLANDIN D SYNTHASE"/>
    <property type="match status" value="1"/>
</dbReference>
<name>A0AAZ3P9J1_ONCTS</name>